<dbReference type="Proteomes" id="UP001597138">
    <property type="component" value="Unassembled WGS sequence"/>
</dbReference>
<reference evidence="2" key="1">
    <citation type="journal article" date="2019" name="Int. J. Syst. Evol. Microbiol.">
        <title>The Global Catalogue of Microorganisms (GCM) 10K type strain sequencing project: providing services to taxonomists for standard genome sequencing and annotation.</title>
        <authorList>
            <consortium name="The Broad Institute Genomics Platform"/>
            <consortium name="The Broad Institute Genome Sequencing Center for Infectious Disease"/>
            <person name="Wu L."/>
            <person name="Ma J."/>
        </authorList>
    </citation>
    <scope>NUCLEOTIDE SEQUENCE [LARGE SCALE GENOMIC DNA]</scope>
    <source>
        <strain evidence="2">CCUG 70865</strain>
    </source>
</reference>
<name>A0ABW4HJL8_9FLAO</name>
<dbReference type="EMBL" id="JBHUDZ010000018">
    <property type="protein sequence ID" value="MFD1605367.1"/>
    <property type="molecule type" value="Genomic_DNA"/>
</dbReference>
<proteinExistence type="predicted"/>
<comment type="caution">
    <text evidence="1">The sequence shown here is derived from an EMBL/GenBank/DDBJ whole genome shotgun (WGS) entry which is preliminary data.</text>
</comment>
<evidence type="ECO:0000313" key="1">
    <source>
        <dbReference type="EMBL" id="MFD1605367.1"/>
    </source>
</evidence>
<gene>
    <name evidence="1" type="ORF">ACFSC2_21710</name>
</gene>
<keyword evidence="2" id="KW-1185">Reference proteome</keyword>
<organism evidence="1 2">
    <name type="scientific">Flavobacterium artemisiae</name>
    <dbReference type="NCBI Taxonomy" id="2126556"/>
    <lineage>
        <taxon>Bacteria</taxon>
        <taxon>Pseudomonadati</taxon>
        <taxon>Bacteroidota</taxon>
        <taxon>Flavobacteriia</taxon>
        <taxon>Flavobacteriales</taxon>
        <taxon>Flavobacteriaceae</taxon>
        <taxon>Flavobacterium</taxon>
    </lineage>
</organism>
<evidence type="ECO:0000313" key="2">
    <source>
        <dbReference type="Proteomes" id="UP001597138"/>
    </source>
</evidence>
<sequence length="115" mass="14157">MIYFYPPKILFGIKEEEVNINLSYNFSNYLTVINQGLFNLFFFRFDKENTEKYIEPISFFDVETKKYSLQNSPENLVRFNKFIHIYVELYKHYFAVFFDWVIEEFEPEIKDVLQK</sequence>
<protein>
    <submittedName>
        <fullName evidence="1">Uncharacterized protein</fullName>
    </submittedName>
</protein>
<dbReference type="RefSeq" id="WP_379813188.1">
    <property type="nucleotide sequence ID" value="NZ_JBHUDZ010000018.1"/>
</dbReference>
<accession>A0ABW4HJL8</accession>